<dbReference type="Proteomes" id="UP001208567">
    <property type="component" value="Unassembled WGS sequence"/>
</dbReference>
<evidence type="ECO:0000313" key="1">
    <source>
        <dbReference type="EMBL" id="GLC28866.1"/>
    </source>
</evidence>
<dbReference type="EMBL" id="BRXR01000001">
    <property type="protein sequence ID" value="GLC28866.1"/>
    <property type="molecule type" value="Genomic_DNA"/>
</dbReference>
<sequence>MGKSKKELTKNMKMTIDMNKLELNQRKFNTSEIGRGTGIHKTKKGKGSYTRKNIKYNDDYCGYNFLSLQITSILSYSINFFS</sequence>
<comment type="caution">
    <text evidence="1">The sequence shown here is derived from an EMBL/GenBank/DDBJ whole genome shotgun (WGS) entry which is preliminary data.</text>
</comment>
<dbReference type="RefSeq" id="WP_264848136.1">
    <property type="nucleotide sequence ID" value="NZ_BRXR01000001.1"/>
</dbReference>
<reference evidence="1 2" key="1">
    <citation type="journal article" date="2024" name="Int. J. Syst. Evol. Microbiol.">
        <title>Clostridium omnivorum sp. nov., isolated from anoxic soil under the treatment of reductive soil disinfestation.</title>
        <authorList>
            <person name="Ueki A."/>
            <person name="Tonouchi A."/>
            <person name="Kaku N."/>
            <person name="Honma S."/>
            <person name="Ueki K."/>
        </authorList>
    </citation>
    <scope>NUCLEOTIDE SEQUENCE [LARGE SCALE GENOMIC DNA]</scope>
    <source>
        <strain evidence="1 2">E14</strain>
    </source>
</reference>
<protein>
    <submittedName>
        <fullName evidence="1">Uncharacterized protein</fullName>
    </submittedName>
</protein>
<name>A0ABQ5N125_9CLOT</name>
<evidence type="ECO:0000313" key="2">
    <source>
        <dbReference type="Proteomes" id="UP001208567"/>
    </source>
</evidence>
<gene>
    <name evidence="1" type="ORF">bsdE14_02760</name>
</gene>
<keyword evidence="2" id="KW-1185">Reference proteome</keyword>
<proteinExistence type="predicted"/>
<organism evidence="1 2">
    <name type="scientific">Clostridium omnivorum</name>
    <dbReference type="NCBI Taxonomy" id="1604902"/>
    <lineage>
        <taxon>Bacteria</taxon>
        <taxon>Bacillati</taxon>
        <taxon>Bacillota</taxon>
        <taxon>Clostridia</taxon>
        <taxon>Eubacteriales</taxon>
        <taxon>Clostridiaceae</taxon>
        <taxon>Clostridium</taxon>
    </lineage>
</organism>
<accession>A0ABQ5N125</accession>